<keyword evidence="9" id="KW-1185">Reference proteome</keyword>
<evidence type="ECO:0000313" key="8">
    <source>
        <dbReference type="EMBL" id="KAA9133567.1"/>
    </source>
</evidence>
<reference evidence="8 9" key="1">
    <citation type="submission" date="2019-09" db="EMBL/GenBank/DDBJ databases">
        <title>Wenzhouxiangella sp. Genome sequencing and assembly.</title>
        <authorList>
            <person name="Zhang R."/>
        </authorList>
    </citation>
    <scope>NUCLEOTIDE SEQUENCE [LARGE SCALE GENOMIC DNA]</scope>
    <source>
        <strain evidence="8 9">W260</strain>
    </source>
</reference>
<feature type="region of interest" description="Disordered" evidence="6">
    <location>
        <begin position="463"/>
        <end position="484"/>
    </location>
</feature>
<comment type="function">
    <text evidence="1">Involved in DNA recombination.</text>
</comment>
<feature type="coiled-coil region" evidence="5">
    <location>
        <begin position="173"/>
        <end position="200"/>
    </location>
</feature>
<organism evidence="8 9">
    <name type="scientific">Marinihelvus fidelis</name>
    <dbReference type="NCBI Taxonomy" id="2613842"/>
    <lineage>
        <taxon>Bacteria</taxon>
        <taxon>Pseudomonadati</taxon>
        <taxon>Pseudomonadota</taxon>
        <taxon>Gammaproteobacteria</taxon>
        <taxon>Chromatiales</taxon>
        <taxon>Wenzhouxiangellaceae</taxon>
        <taxon>Marinihelvus</taxon>
    </lineage>
</organism>
<gene>
    <name evidence="8" type="primary">rmuC</name>
    <name evidence="8" type="ORF">F3N42_04255</name>
</gene>
<dbReference type="AlphaFoldDB" id="A0A5N0THK0"/>
<comment type="caution">
    <text evidence="8">The sequence shown here is derived from an EMBL/GenBank/DDBJ whole genome shotgun (WGS) entry which is preliminary data.</text>
</comment>
<keyword evidence="7" id="KW-0812">Transmembrane</keyword>
<sequence length="484" mass="53783">MSELIDTLHAASLMLGLVGGLLVAALGVAWAWRAGSRNAESRMEPELQSVRETVAARDAELEKTALKLSERDAELKDTTIALEAARREAAIAETRREEQQRSFEAQIAKLEAAEKRLEETFERTAGKVFEERSKRFTELSNEQLGTLLKPLTQDLGNFRKVVDDTSKEGIRLHAEMREKLKSLEKLNLTLHEDAENLTRALTRDVKAQGNWGEQQLERLLELAGLTKGQDYYTQVSVKGKDGQRLQPDFVLQLPGATSIVLDSKVSLTAWTEYQSALDDEGRAECLARHVQSLRTHIDGLYGKNYPQAEELNSLPFVLMFIPIESALIAALQSDPSLAEYALKRNVSLLSPANFLSTARTVASVWQIHKQDTNAKKIAERGGYLVDKFTGFVDNLQGIGQRLDQAQDLYGKAIRQLSEGPGNLVAQARLLSDLGAKHSKQLDERLTARALETDPEAAHLHLLELADENPESIEAPPVEDDETED</sequence>
<evidence type="ECO:0000313" key="9">
    <source>
        <dbReference type="Proteomes" id="UP000325372"/>
    </source>
</evidence>
<keyword evidence="7" id="KW-0472">Membrane</keyword>
<dbReference type="InterPro" id="IPR003798">
    <property type="entry name" value="DNA_recombination_RmuC"/>
</dbReference>
<dbReference type="PANTHER" id="PTHR30563">
    <property type="entry name" value="DNA RECOMBINATION PROTEIN RMUC"/>
    <property type="match status" value="1"/>
</dbReference>
<keyword evidence="3 5" id="KW-0175">Coiled coil</keyword>
<dbReference type="Proteomes" id="UP000325372">
    <property type="component" value="Unassembled WGS sequence"/>
</dbReference>
<feature type="transmembrane region" description="Helical" evidence="7">
    <location>
        <begin position="12"/>
        <end position="32"/>
    </location>
</feature>
<dbReference type="GO" id="GO:0006310">
    <property type="term" value="P:DNA recombination"/>
    <property type="evidence" value="ECO:0007669"/>
    <property type="project" value="UniProtKB-KW"/>
</dbReference>
<feature type="compositionally biased region" description="Acidic residues" evidence="6">
    <location>
        <begin position="464"/>
        <end position="484"/>
    </location>
</feature>
<evidence type="ECO:0000256" key="4">
    <source>
        <dbReference type="ARBA" id="ARBA00023172"/>
    </source>
</evidence>
<evidence type="ECO:0000256" key="1">
    <source>
        <dbReference type="ARBA" id="ARBA00003416"/>
    </source>
</evidence>
<proteinExistence type="inferred from homology"/>
<evidence type="ECO:0000256" key="3">
    <source>
        <dbReference type="ARBA" id="ARBA00023054"/>
    </source>
</evidence>
<protein>
    <submittedName>
        <fullName evidence="8">DNA recombination protein RmuC</fullName>
    </submittedName>
</protein>
<feature type="coiled-coil region" evidence="5">
    <location>
        <begin position="75"/>
        <end position="127"/>
    </location>
</feature>
<dbReference type="PANTHER" id="PTHR30563:SF0">
    <property type="entry name" value="DNA RECOMBINATION PROTEIN RMUC"/>
    <property type="match status" value="1"/>
</dbReference>
<keyword evidence="7" id="KW-1133">Transmembrane helix</keyword>
<comment type="similarity">
    <text evidence="2">Belongs to the RmuC family.</text>
</comment>
<name>A0A5N0THK0_9GAMM</name>
<accession>A0A5N0THK0</accession>
<dbReference type="RefSeq" id="WP_150863129.1">
    <property type="nucleotide sequence ID" value="NZ_VYXP01000002.1"/>
</dbReference>
<evidence type="ECO:0000256" key="2">
    <source>
        <dbReference type="ARBA" id="ARBA00009840"/>
    </source>
</evidence>
<evidence type="ECO:0000256" key="6">
    <source>
        <dbReference type="SAM" id="MobiDB-lite"/>
    </source>
</evidence>
<evidence type="ECO:0000256" key="7">
    <source>
        <dbReference type="SAM" id="Phobius"/>
    </source>
</evidence>
<dbReference type="Pfam" id="PF02646">
    <property type="entry name" value="RmuC"/>
    <property type="match status" value="1"/>
</dbReference>
<evidence type="ECO:0000256" key="5">
    <source>
        <dbReference type="SAM" id="Coils"/>
    </source>
</evidence>
<keyword evidence="4" id="KW-0233">DNA recombination</keyword>
<dbReference type="EMBL" id="VYXP01000002">
    <property type="protein sequence ID" value="KAA9133567.1"/>
    <property type="molecule type" value="Genomic_DNA"/>
</dbReference>